<dbReference type="InParanoid" id="G9MYU0"/>
<protein>
    <submittedName>
        <fullName evidence="1">Uncharacterized protein</fullName>
    </submittedName>
</protein>
<proteinExistence type="predicted"/>
<dbReference type="RefSeq" id="XP_013954466.1">
    <property type="nucleotide sequence ID" value="XM_014098991.1"/>
</dbReference>
<dbReference type="VEuPathDB" id="FungiDB:TRIVIDRAFT_192865"/>
<dbReference type="HOGENOM" id="CLU_2961093_0_0_1"/>
<dbReference type="Proteomes" id="UP000007115">
    <property type="component" value="Unassembled WGS sequence"/>
</dbReference>
<keyword evidence="2" id="KW-1185">Reference proteome</keyword>
<sequence>MRSYIYTYKARSLIHSKPRNTKNYENKNPYDAYNVLASSPIFRFEFSLRLGQSSQMTRK</sequence>
<dbReference type="AlphaFoldDB" id="G9MYU0"/>
<organism evidence="1 2">
    <name type="scientific">Hypocrea virens (strain Gv29-8 / FGSC 10586)</name>
    <name type="common">Gliocladium virens</name>
    <name type="synonym">Trichoderma virens</name>
    <dbReference type="NCBI Taxonomy" id="413071"/>
    <lineage>
        <taxon>Eukaryota</taxon>
        <taxon>Fungi</taxon>
        <taxon>Dikarya</taxon>
        <taxon>Ascomycota</taxon>
        <taxon>Pezizomycotina</taxon>
        <taxon>Sordariomycetes</taxon>
        <taxon>Hypocreomycetidae</taxon>
        <taxon>Hypocreales</taxon>
        <taxon>Hypocreaceae</taxon>
        <taxon>Trichoderma</taxon>
    </lineage>
</organism>
<comment type="caution">
    <text evidence="1">The sequence shown here is derived from an EMBL/GenBank/DDBJ whole genome shotgun (WGS) entry which is preliminary data.</text>
</comment>
<accession>G9MYU0</accession>
<name>G9MYU0_HYPVG</name>
<evidence type="ECO:0000313" key="2">
    <source>
        <dbReference type="Proteomes" id="UP000007115"/>
    </source>
</evidence>
<evidence type="ECO:0000313" key="1">
    <source>
        <dbReference type="EMBL" id="EHK20269.1"/>
    </source>
</evidence>
<dbReference type="GeneID" id="25789690"/>
<gene>
    <name evidence="1" type="ORF">TRIVIDRAFT_192865</name>
</gene>
<dbReference type="EMBL" id="ABDF02000080">
    <property type="protein sequence ID" value="EHK20269.1"/>
    <property type="molecule type" value="Genomic_DNA"/>
</dbReference>
<reference evidence="1 2" key="1">
    <citation type="journal article" date="2011" name="Genome Biol.">
        <title>Comparative genome sequence analysis underscores mycoparasitism as the ancestral life style of Trichoderma.</title>
        <authorList>
            <person name="Kubicek C.P."/>
            <person name="Herrera-Estrella A."/>
            <person name="Seidl-Seiboth V."/>
            <person name="Martinez D.A."/>
            <person name="Druzhinina I.S."/>
            <person name="Thon M."/>
            <person name="Zeilinger S."/>
            <person name="Casas-Flores S."/>
            <person name="Horwitz B.A."/>
            <person name="Mukherjee P.K."/>
            <person name="Mukherjee M."/>
            <person name="Kredics L."/>
            <person name="Alcaraz L.D."/>
            <person name="Aerts A."/>
            <person name="Antal Z."/>
            <person name="Atanasova L."/>
            <person name="Cervantes-Badillo M.G."/>
            <person name="Challacombe J."/>
            <person name="Chertkov O."/>
            <person name="McCluskey K."/>
            <person name="Coulpier F."/>
            <person name="Deshpande N."/>
            <person name="von Doehren H."/>
            <person name="Ebbole D.J."/>
            <person name="Esquivel-Naranjo E.U."/>
            <person name="Fekete E."/>
            <person name="Flipphi M."/>
            <person name="Glaser F."/>
            <person name="Gomez-Rodriguez E.Y."/>
            <person name="Gruber S."/>
            <person name="Han C."/>
            <person name="Henrissat B."/>
            <person name="Hermosa R."/>
            <person name="Hernandez-Onate M."/>
            <person name="Karaffa L."/>
            <person name="Kosti I."/>
            <person name="Le Crom S."/>
            <person name="Lindquist E."/>
            <person name="Lucas S."/>
            <person name="Luebeck M."/>
            <person name="Luebeck P.S."/>
            <person name="Margeot A."/>
            <person name="Metz B."/>
            <person name="Misra M."/>
            <person name="Nevalainen H."/>
            <person name="Omann M."/>
            <person name="Packer N."/>
            <person name="Perrone G."/>
            <person name="Uresti-Rivera E.E."/>
            <person name="Salamov A."/>
            <person name="Schmoll M."/>
            <person name="Seiboth B."/>
            <person name="Shapiro H."/>
            <person name="Sukno S."/>
            <person name="Tamayo-Ramos J.A."/>
            <person name="Tisch D."/>
            <person name="Wiest A."/>
            <person name="Wilkinson H.H."/>
            <person name="Zhang M."/>
            <person name="Coutinho P.M."/>
            <person name="Kenerley C.M."/>
            <person name="Monte E."/>
            <person name="Baker S.E."/>
            <person name="Grigoriev I.V."/>
        </authorList>
    </citation>
    <scope>NUCLEOTIDE SEQUENCE [LARGE SCALE GENOMIC DNA]</scope>
    <source>
        <strain evidence="2">Gv29-8 / FGSC 10586</strain>
    </source>
</reference>